<feature type="zinc finger region" description="TRAF-type" evidence="4">
    <location>
        <begin position="210"/>
        <end position="291"/>
    </location>
</feature>
<dbReference type="InterPro" id="IPR001293">
    <property type="entry name" value="Znf_TRAF"/>
</dbReference>
<proteinExistence type="predicted"/>
<evidence type="ECO:0000256" key="5">
    <source>
        <dbReference type="SAM" id="MobiDB-lite"/>
    </source>
</evidence>
<dbReference type="PROSITE" id="PS50145">
    <property type="entry name" value="ZF_TRAF"/>
    <property type="match status" value="1"/>
</dbReference>
<dbReference type="SMART" id="SM00184">
    <property type="entry name" value="RING"/>
    <property type="match status" value="1"/>
</dbReference>
<dbReference type="OMA" id="IRCEYNT"/>
<feature type="compositionally biased region" description="Acidic residues" evidence="5">
    <location>
        <begin position="1"/>
        <end position="14"/>
    </location>
</feature>
<evidence type="ECO:0000313" key="9">
    <source>
        <dbReference type="Proteomes" id="UP000054558"/>
    </source>
</evidence>
<dbReference type="Proteomes" id="UP000054558">
    <property type="component" value="Unassembled WGS sequence"/>
</dbReference>
<keyword evidence="1 4" id="KW-0479">Metal-binding</keyword>
<keyword evidence="3 4" id="KW-0862">Zinc</keyword>
<feature type="compositionally biased region" description="Basic and acidic residues" evidence="5">
    <location>
        <begin position="335"/>
        <end position="344"/>
    </location>
</feature>
<evidence type="ECO:0000256" key="4">
    <source>
        <dbReference type="PROSITE-ProRule" id="PRU00207"/>
    </source>
</evidence>
<accession>A0A1Y1I168</accession>
<dbReference type="PROSITE" id="PS00518">
    <property type="entry name" value="ZF_RING_1"/>
    <property type="match status" value="1"/>
</dbReference>
<dbReference type="PROSITE" id="PS50089">
    <property type="entry name" value="ZF_RING_2"/>
    <property type="match status" value="1"/>
</dbReference>
<feature type="region of interest" description="Disordered" evidence="5">
    <location>
        <begin position="335"/>
        <end position="355"/>
    </location>
</feature>
<protein>
    <submittedName>
        <fullName evidence="8">RING zinc finger-containing protein</fullName>
    </submittedName>
</protein>
<dbReference type="InterPro" id="IPR018957">
    <property type="entry name" value="Znf_C3HC4_RING-type"/>
</dbReference>
<evidence type="ECO:0000256" key="1">
    <source>
        <dbReference type="ARBA" id="ARBA00022723"/>
    </source>
</evidence>
<dbReference type="GO" id="GO:0008270">
    <property type="term" value="F:zinc ion binding"/>
    <property type="evidence" value="ECO:0007669"/>
    <property type="project" value="UniProtKB-KW"/>
</dbReference>
<evidence type="ECO:0000259" key="7">
    <source>
        <dbReference type="PROSITE" id="PS50145"/>
    </source>
</evidence>
<dbReference type="STRING" id="105231.A0A1Y1I168"/>
<dbReference type="InterPro" id="IPR013083">
    <property type="entry name" value="Znf_RING/FYVE/PHD"/>
</dbReference>
<feature type="compositionally biased region" description="Basic and acidic residues" evidence="5">
    <location>
        <begin position="58"/>
        <end position="71"/>
    </location>
</feature>
<dbReference type="InterPro" id="IPR001841">
    <property type="entry name" value="Znf_RING"/>
</dbReference>
<feature type="region of interest" description="Disordered" evidence="5">
    <location>
        <begin position="1"/>
        <end position="71"/>
    </location>
</feature>
<dbReference type="Pfam" id="PF00097">
    <property type="entry name" value="zf-C3HC4"/>
    <property type="match status" value="1"/>
</dbReference>
<feature type="domain" description="RING-type" evidence="6">
    <location>
        <begin position="111"/>
        <end position="151"/>
    </location>
</feature>
<evidence type="ECO:0000259" key="6">
    <source>
        <dbReference type="PROSITE" id="PS50089"/>
    </source>
</evidence>
<dbReference type="SUPFAM" id="SSF57850">
    <property type="entry name" value="RING/U-box"/>
    <property type="match status" value="1"/>
</dbReference>
<dbReference type="OrthoDB" id="5574452at2759"/>
<dbReference type="Pfam" id="PF02176">
    <property type="entry name" value="zf-TRAF"/>
    <property type="match status" value="1"/>
</dbReference>
<evidence type="ECO:0000256" key="2">
    <source>
        <dbReference type="ARBA" id="ARBA00022771"/>
    </source>
</evidence>
<name>A0A1Y1I168_KLENI</name>
<evidence type="ECO:0000313" key="8">
    <source>
        <dbReference type="EMBL" id="GAQ82516.1"/>
    </source>
</evidence>
<feature type="compositionally biased region" description="Low complexity" evidence="5">
    <location>
        <begin position="37"/>
        <end position="51"/>
    </location>
</feature>
<sequence>MCSDGEGDYDSDESDTPHLFRRAGGLDVPTYVRVAEESSSAEQNASANSGSKVGHGISNREDVQASGKEKSHVFVEPGSRTGDGSYLCQYLPYPGEADFIYSSEVVPDLKCGKCKNFLKTPVQVPTCGHKFCKGCILKVVPKVMGFCPTCQIKFDKKLLGPFLGYGTVIQLVRNQRWCTNALCYDKSKNCYLKDPEACEFVGREHELREHAKTCGFKVVRCLPGCKSLLWRKDVVAHADVCKIKCSQQPCTMLVLAKLMPHHKKEECIATVLKCHMMKAGCTEKAQRKDMQAHLDKCPFALKAEIERLKREKEAESAEKEKWMKIASEVTTLKPVKKEVGEPSQKRLRSADNQAR</sequence>
<dbReference type="AlphaFoldDB" id="A0A1Y1I168"/>
<dbReference type="InterPro" id="IPR017907">
    <property type="entry name" value="Znf_RING_CS"/>
</dbReference>
<feature type="domain" description="TRAF-type" evidence="7">
    <location>
        <begin position="210"/>
        <end position="291"/>
    </location>
</feature>
<dbReference type="PANTHER" id="PTHR10131:SF94">
    <property type="entry name" value="TNF RECEPTOR-ASSOCIATED FACTOR 4"/>
    <property type="match status" value="1"/>
</dbReference>
<keyword evidence="9" id="KW-1185">Reference proteome</keyword>
<reference evidence="8 9" key="1">
    <citation type="journal article" date="2014" name="Nat. Commun.">
        <title>Klebsormidium flaccidum genome reveals primary factors for plant terrestrial adaptation.</title>
        <authorList>
            <person name="Hori K."/>
            <person name="Maruyama F."/>
            <person name="Fujisawa T."/>
            <person name="Togashi T."/>
            <person name="Yamamoto N."/>
            <person name="Seo M."/>
            <person name="Sato S."/>
            <person name="Yamada T."/>
            <person name="Mori H."/>
            <person name="Tajima N."/>
            <person name="Moriyama T."/>
            <person name="Ikeuchi M."/>
            <person name="Watanabe M."/>
            <person name="Wada H."/>
            <person name="Kobayashi K."/>
            <person name="Saito M."/>
            <person name="Masuda T."/>
            <person name="Sasaki-Sekimoto Y."/>
            <person name="Mashiguchi K."/>
            <person name="Awai K."/>
            <person name="Shimojima M."/>
            <person name="Masuda S."/>
            <person name="Iwai M."/>
            <person name="Nobusawa T."/>
            <person name="Narise T."/>
            <person name="Kondo S."/>
            <person name="Saito H."/>
            <person name="Sato R."/>
            <person name="Murakawa M."/>
            <person name="Ihara Y."/>
            <person name="Oshima-Yamada Y."/>
            <person name="Ohtaka K."/>
            <person name="Satoh M."/>
            <person name="Sonobe K."/>
            <person name="Ishii M."/>
            <person name="Ohtani R."/>
            <person name="Kanamori-Sato M."/>
            <person name="Honoki R."/>
            <person name="Miyazaki D."/>
            <person name="Mochizuki H."/>
            <person name="Umetsu J."/>
            <person name="Higashi K."/>
            <person name="Shibata D."/>
            <person name="Kamiya Y."/>
            <person name="Sato N."/>
            <person name="Nakamura Y."/>
            <person name="Tabata S."/>
            <person name="Ida S."/>
            <person name="Kurokawa K."/>
            <person name="Ohta H."/>
        </authorList>
    </citation>
    <scope>NUCLEOTIDE SEQUENCE [LARGE SCALE GENOMIC DNA]</scope>
    <source>
        <strain evidence="8 9">NIES-2285</strain>
    </source>
</reference>
<keyword evidence="2 4" id="KW-0863">Zinc-finger</keyword>
<gene>
    <name evidence="8" type="ORF">KFL_001140040</name>
</gene>
<organism evidence="8 9">
    <name type="scientific">Klebsormidium nitens</name>
    <name type="common">Green alga</name>
    <name type="synonym">Ulothrix nitens</name>
    <dbReference type="NCBI Taxonomy" id="105231"/>
    <lineage>
        <taxon>Eukaryota</taxon>
        <taxon>Viridiplantae</taxon>
        <taxon>Streptophyta</taxon>
        <taxon>Klebsormidiophyceae</taxon>
        <taxon>Klebsormidiales</taxon>
        <taxon>Klebsormidiaceae</taxon>
        <taxon>Klebsormidium</taxon>
    </lineage>
</organism>
<dbReference type="Gene3D" id="3.30.40.10">
    <property type="entry name" value="Zinc/RING finger domain, C3HC4 (zinc finger)"/>
    <property type="match status" value="1"/>
</dbReference>
<dbReference type="PANTHER" id="PTHR10131">
    <property type="entry name" value="TNF RECEPTOR ASSOCIATED FACTOR"/>
    <property type="match status" value="1"/>
</dbReference>
<dbReference type="EMBL" id="DF237063">
    <property type="protein sequence ID" value="GAQ82516.1"/>
    <property type="molecule type" value="Genomic_DNA"/>
</dbReference>
<evidence type="ECO:0000256" key="3">
    <source>
        <dbReference type="ARBA" id="ARBA00022833"/>
    </source>
</evidence>